<keyword evidence="3" id="KW-1185">Reference proteome</keyword>
<evidence type="ECO:0000313" key="2">
    <source>
        <dbReference type="EMBL" id="KAJ5579343.1"/>
    </source>
</evidence>
<name>A0AAD6DFP7_9EURO</name>
<gene>
    <name evidence="2" type="ORF">N7450_008210</name>
</gene>
<proteinExistence type="predicted"/>
<comment type="caution">
    <text evidence="2">The sequence shown here is derived from an EMBL/GenBank/DDBJ whole genome shotgun (WGS) entry which is preliminary data.</text>
</comment>
<reference evidence="2 3" key="1">
    <citation type="journal article" date="2023" name="IMA Fungus">
        <title>Comparative genomic study of the Penicillium genus elucidates a diverse pangenome and 15 lateral gene transfer events.</title>
        <authorList>
            <person name="Petersen C."/>
            <person name="Sorensen T."/>
            <person name="Nielsen M.R."/>
            <person name="Sondergaard T.E."/>
            <person name="Sorensen J.L."/>
            <person name="Fitzpatrick D.A."/>
            <person name="Frisvad J.C."/>
            <person name="Nielsen K.L."/>
        </authorList>
    </citation>
    <scope>NUCLEOTIDE SEQUENCE [LARGE SCALE GENOMIC DNA]</scope>
    <source>
        <strain evidence="2 3">IBT 29057</strain>
    </source>
</reference>
<dbReference type="EMBL" id="JAQJAC010000007">
    <property type="protein sequence ID" value="KAJ5579343.1"/>
    <property type="molecule type" value="Genomic_DNA"/>
</dbReference>
<organism evidence="2 3">
    <name type="scientific">Penicillium hetheringtonii</name>
    <dbReference type="NCBI Taxonomy" id="911720"/>
    <lineage>
        <taxon>Eukaryota</taxon>
        <taxon>Fungi</taxon>
        <taxon>Dikarya</taxon>
        <taxon>Ascomycota</taxon>
        <taxon>Pezizomycotina</taxon>
        <taxon>Eurotiomycetes</taxon>
        <taxon>Eurotiomycetidae</taxon>
        <taxon>Eurotiales</taxon>
        <taxon>Aspergillaceae</taxon>
        <taxon>Penicillium</taxon>
    </lineage>
</organism>
<evidence type="ECO:0000256" key="1">
    <source>
        <dbReference type="SAM" id="MobiDB-lite"/>
    </source>
</evidence>
<dbReference type="Proteomes" id="UP001216150">
    <property type="component" value="Unassembled WGS sequence"/>
</dbReference>
<dbReference type="AlphaFoldDB" id="A0AAD6DFP7"/>
<sequence length="64" mass="6803">MYVFAIHTSPHAGDLRLIPLTKGLILAEQVLTLLSVIVASEEQTDSLNSKRLGTKPIGARSSSG</sequence>
<protein>
    <submittedName>
        <fullName evidence="2">Uncharacterized protein</fullName>
    </submittedName>
</protein>
<evidence type="ECO:0000313" key="3">
    <source>
        <dbReference type="Proteomes" id="UP001216150"/>
    </source>
</evidence>
<accession>A0AAD6DFP7</accession>
<feature type="region of interest" description="Disordered" evidence="1">
    <location>
        <begin position="43"/>
        <end position="64"/>
    </location>
</feature>